<dbReference type="AlphaFoldDB" id="A0A6A3IMN4"/>
<dbReference type="PANTHER" id="PTHR34415:SF1">
    <property type="entry name" value="INTEGRASE CATALYTIC DOMAIN-CONTAINING PROTEIN"/>
    <property type="match status" value="1"/>
</dbReference>
<proteinExistence type="predicted"/>
<feature type="compositionally biased region" description="Basic and acidic residues" evidence="1">
    <location>
        <begin position="389"/>
        <end position="400"/>
    </location>
</feature>
<protein>
    <submittedName>
        <fullName evidence="2">Uncharacterized protein</fullName>
    </submittedName>
</protein>
<gene>
    <name evidence="2" type="ORF">PF011_g22041</name>
</gene>
<sequence>MSTTHAPLSRSPPCDSAREGLHAVDIAAAQASAAVELAVDEGSAEELASEEEDSDESDDSTDEDWSSGDATAEGEEEEALTGESGKSEADVEEDIGNIMTDFDVQQCVSTLISEDKCERHCLEGKARELEWLVCSVGQMTKGEKTTCILTLIGVLMQTDTSVRRRGAGDREKFHYYLPLVGHVCRPAFASCLGVQPLTIQRYKRRVREGNIAAKMHGNKLNKNASKIDVVWLVKWFTEFAAEVGEVVPMKVRMQKTKDGVVKKYYSRENYTLLPATFTWSALYEEIRKFVNLGLRVCEPAPSTFRKLLSLHCPNVKIRSAQSNVCDLCTIYQARMKREKMLDLHNKIPKYVPDEFQNDPIYAAPSVAEEDDAKAAKQARRQHRAAMPKTAKENSDRRAATADEGAQATKKQKTVNTQSAVVYSPTPVLRGTQ</sequence>
<dbReference type="Proteomes" id="UP000460718">
    <property type="component" value="Unassembled WGS sequence"/>
</dbReference>
<evidence type="ECO:0000313" key="3">
    <source>
        <dbReference type="Proteomes" id="UP000460718"/>
    </source>
</evidence>
<dbReference type="EMBL" id="QXFW01002160">
    <property type="protein sequence ID" value="KAE8981384.1"/>
    <property type="molecule type" value="Genomic_DNA"/>
</dbReference>
<organism evidence="2 3">
    <name type="scientific">Phytophthora fragariae</name>
    <dbReference type="NCBI Taxonomy" id="53985"/>
    <lineage>
        <taxon>Eukaryota</taxon>
        <taxon>Sar</taxon>
        <taxon>Stramenopiles</taxon>
        <taxon>Oomycota</taxon>
        <taxon>Peronosporomycetes</taxon>
        <taxon>Peronosporales</taxon>
        <taxon>Peronosporaceae</taxon>
        <taxon>Phytophthora</taxon>
    </lineage>
</organism>
<accession>A0A6A3IMN4</accession>
<evidence type="ECO:0000256" key="1">
    <source>
        <dbReference type="SAM" id="MobiDB-lite"/>
    </source>
</evidence>
<dbReference type="PANTHER" id="PTHR34415">
    <property type="entry name" value="INTEGRASE CATALYTIC DOMAIN-CONTAINING PROTEIN"/>
    <property type="match status" value="1"/>
</dbReference>
<feature type="region of interest" description="Disordered" evidence="1">
    <location>
        <begin position="36"/>
        <end position="90"/>
    </location>
</feature>
<feature type="compositionally biased region" description="Acidic residues" evidence="1">
    <location>
        <begin position="38"/>
        <end position="80"/>
    </location>
</feature>
<evidence type="ECO:0000313" key="2">
    <source>
        <dbReference type="EMBL" id="KAE8981384.1"/>
    </source>
</evidence>
<feature type="compositionally biased region" description="Basic residues" evidence="1">
    <location>
        <begin position="376"/>
        <end position="385"/>
    </location>
</feature>
<feature type="region of interest" description="Disordered" evidence="1">
    <location>
        <begin position="371"/>
        <end position="432"/>
    </location>
</feature>
<comment type="caution">
    <text evidence="2">The sequence shown here is derived from an EMBL/GenBank/DDBJ whole genome shotgun (WGS) entry which is preliminary data.</text>
</comment>
<reference evidence="2 3" key="1">
    <citation type="submission" date="2018-09" db="EMBL/GenBank/DDBJ databases">
        <title>Genomic investigation of the strawberry pathogen Phytophthora fragariae indicates pathogenicity is determined by transcriptional variation in three key races.</title>
        <authorList>
            <person name="Adams T.M."/>
            <person name="Armitage A.D."/>
            <person name="Sobczyk M.K."/>
            <person name="Bates H.J."/>
            <person name="Dunwell J.M."/>
            <person name="Nellist C.F."/>
            <person name="Harrison R.J."/>
        </authorList>
    </citation>
    <scope>NUCLEOTIDE SEQUENCE [LARGE SCALE GENOMIC DNA]</scope>
    <source>
        <strain evidence="2 3">SCRP245</strain>
    </source>
</reference>
<name>A0A6A3IMN4_9STRA</name>